<reference evidence="1 2" key="1">
    <citation type="submission" date="2020-08" db="EMBL/GenBank/DDBJ databases">
        <title>Genomic Encyclopedia of Type Strains, Phase IV (KMG-V): Genome sequencing to study the core and pangenomes of soil and plant-associated prokaryotes.</title>
        <authorList>
            <person name="Whitman W."/>
        </authorList>
    </citation>
    <scope>NUCLEOTIDE SEQUENCE [LARGE SCALE GENOMIC DNA]</scope>
    <source>
        <strain evidence="1 2">SEMIA 414</strain>
    </source>
</reference>
<evidence type="ECO:0000313" key="1">
    <source>
        <dbReference type="EMBL" id="MBB4440780.1"/>
    </source>
</evidence>
<gene>
    <name evidence="1" type="ORF">GGE15_004057</name>
</gene>
<dbReference type="AlphaFoldDB" id="A0A7W6XYA7"/>
<accession>A0A7W6XYA7</accession>
<dbReference type="RefSeq" id="WP_210320578.1">
    <property type="nucleotide sequence ID" value="NZ_JACIHI010000009.1"/>
</dbReference>
<sequence>MNVKTDGLDALRAEIGIGEIASLIERTARWVAPETFRLLPVWYPEHARRRHFFKCGWSEPQTNTNRTTKVTVHKVEGNIKANQALTLALGLRKSSRPNWTCCHLWGVDDATFQKSNDVVSDHRFYSCVANMVLLPTPLKAFTDVMPEIKAMMRICARNLYGWQCDHESMLEVNESLDHWNDWSDYPKSWVRVPGEGRPLGVVDLTPKIEAQIAKRRAAIFQDLEHAGTFYPRDEVKTALAYWGIEVPQVAG</sequence>
<protein>
    <submittedName>
        <fullName evidence="1">Uncharacterized protein</fullName>
    </submittedName>
</protein>
<organism evidence="1 2">
    <name type="scientific">Rhizobium esperanzae</name>
    <dbReference type="NCBI Taxonomy" id="1967781"/>
    <lineage>
        <taxon>Bacteria</taxon>
        <taxon>Pseudomonadati</taxon>
        <taxon>Pseudomonadota</taxon>
        <taxon>Alphaproteobacteria</taxon>
        <taxon>Hyphomicrobiales</taxon>
        <taxon>Rhizobiaceae</taxon>
        <taxon>Rhizobium/Agrobacterium group</taxon>
        <taxon>Rhizobium</taxon>
    </lineage>
</organism>
<name>A0A7W6XYA7_9HYPH</name>
<dbReference type="Proteomes" id="UP000533724">
    <property type="component" value="Unassembled WGS sequence"/>
</dbReference>
<evidence type="ECO:0000313" key="2">
    <source>
        <dbReference type="Proteomes" id="UP000533724"/>
    </source>
</evidence>
<comment type="caution">
    <text evidence="1">The sequence shown here is derived from an EMBL/GenBank/DDBJ whole genome shotgun (WGS) entry which is preliminary data.</text>
</comment>
<proteinExistence type="predicted"/>
<dbReference type="EMBL" id="JACIHI010000009">
    <property type="protein sequence ID" value="MBB4440780.1"/>
    <property type="molecule type" value="Genomic_DNA"/>
</dbReference>